<keyword evidence="2" id="KW-1185">Reference proteome</keyword>
<name>A0A849C7M0_9NOCA</name>
<proteinExistence type="predicted"/>
<reference evidence="1 2" key="1">
    <citation type="submission" date="2020-05" db="EMBL/GenBank/DDBJ databases">
        <title>MicrobeNet Type strains.</title>
        <authorList>
            <person name="Nicholson A.C."/>
        </authorList>
    </citation>
    <scope>NUCLEOTIDE SEQUENCE [LARGE SCALE GENOMIC DNA]</scope>
    <source>
        <strain evidence="1 2">JCM 3224</strain>
    </source>
</reference>
<dbReference type="Proteomes" id="UP000586827">
    <property type="component" value="Unassembled WGS sequence"/>
</dbReference>
<organism evidence="1 2">
    <name type="scientific">Nocardia uniformis</name>
    <dbReference type="NCBI Taxonomy" id="53432"/>
    <lineage>
        <taxon>Bacteria</taxon>
        <taxon>Bacillati</taxon>
        <taxon>Actinomycetota</taxon>
        <taxon>Actinomycetes</taxon>
        <taxon>Mycobacteriales</taxon>
        <taxon>Nocardiaceae</taxon>
        <taxon>Nocardia</taxon>
    </lineage>
</organism>
<evidence type="ECO:0000313" key="1">
    <source>
        <dbReference type="EMBL" id="NNH73738.1"/>
    </source>
</evidence>
<comment type="caution">
    <text evidence="1">The sequence shown here is derived from an EMBL/GenBank/DDBJ whole genome shotgun (WGS) entry which is preliminary data.</text>
</comment>
<accession>A0A849C7M0</accession>
<dbReference type="RefSeq" id="WP_157552314.1">
    <property type="nucleotide sequence ID" value="NZ_JABELX010000011.1"/>
</dbReference>
<dbReference type="EMBL" id="JABELX010000011">
    <property type="protein sequence ID" value="NNH73738.1"/>
    <property type="molecule type" value="Genomic_DNA"/>
</dbReference>
<gene>
    <name evidence="1" type="ORF">HLB23_28445</name>
</gene>
<evidence type="ECO:0000313" key="2">
    <source>
        <dbReference type="Proteomes" id="UP000586827"/>
    </source>
</evidence>
<sequence>MSEPSPQWIPPEVCDRCPHPISEHTVWKPDEECGGWMHCRAADCQCWHDWPRLARLYPQG</sequence>
<dbReference type="AlphaFoldDB" id="A0A849C7M0"/>
<protein>
    <submittedName>
        <fullName evidence="1">Uncharacterized protein</fullName>
    </submittedName>
</protein>